<protein>
    <recommendedName>
        <fullName evidence="3">Hpt domain-containing protein</fullName>
    </recommendedName>
</protein>
<reference evidence="2" key="1">
    <citation type="submission" date="2015-07" db="EMBL/GenBank/DDBJ databases">
        <authorList>
            <person name="Rodrigo-Torres Lidia"/>
            <person name="Arahal R.David."/>
        </authorList>
    </citation>
    <scope>NUCLEOTIDE SEQUENCE [LARGE SCALE GENOMIC DNA]</scope>
    <source>
        <strain evidence="2">CECT 5112</strain>
    </source>
</reference>
<dbReference type="RefSeq" id="WP_055671264.1">
    <property type="nucleotide sequence ID" value="NZ_CXWD01000005.1"/>
</dbReference>
<dbReference type="OrthoDB" id="9786548at2"/>
<dbReference type="Proteomes" id="UP000053235">
    <property type="component" value="Unassembled WGS sequence"/>
</dbReference>
<dbReference type="AlphaFoldDB" id="A0A0M6ZZH6"/>
<proteinExistence type="predicted"/>
<dbReference type="EMBL" id="CXWD01000005">
    <property type="protein sequence ID" value="CTQ67572.1"/>
    <property type="molecule type" value="Genomic_DNA"/>
</dbReference>
<evidence type="ECO:0008006" key="3">
    <source>
        <dbReference type="Google" id="ProtNLM"/>
    </source>
</evidence>
<evidence type="ECO:0000313" key="2">
    <source>
        <dbReference type="Proteomes" id="UP000053235"/>
    </source>
</evidence>
<dbReference type="GO" id="GO:0000160">
    <property type="term" value="P:phosphorelay signal transduction system"/>
    <property type="evidence" value="ECO:0007669"/>
    <property type="project" value="InterPro"/>
</dbReference>
<dbReference type="Gene3D" id="1.20.120.160">
    <property type="entry name" value="HPT domain"/>
    <property type="match status" value="1"/>
</dbReference>
<organism evidence="1 2">
    <name type="scientific">Roseibium alexandrii</name>
    <dbReference type="NCBI Taxonomy" id="388408"/>
    <lineage>
        <taxon>Bacteria</taxon>
        <taxon>Pseudomonadati</taxon>
        <taxon>Pseudomonadota</taxon>
        <taxon>Alphaproteobacteria</taxon>
        <taxon>Hyphomicrobiales</taxon>
        <taxon>Stappiaceae</taxon>
        <taxon>Roseibium</taxon>
    </lineage>
</organism>
<keyword evidence="2" id="KW-1185">Reference proteome</keyword>
<dbReference type="STRING" id="388408.LAX5112_01436"/>
<sequence>MAETAPDQDYEVLQPPTDLRKKVRELTPREARKFDPVKAAEAALQRIAPHFGNWMENEAKTLVGAWDSVKTDGISSETIDVLYQSAHNIKGQALTLGFPLVGDVASSFCHLLENIPTPNDLPVGLAEGFVEAIRAMVIEGAKDTANKTGVELLETLRTATDTYLAQFPAKETDDS</sequence>
<name>A0A0M6ZZH6_9HYPH</name>
<dbReference type="InterPro" id="IPR036641">
    <property type="entry name" value="HPT_dom_sf"/>
</dbReference>
<gene>
    <name evidence="1" type="ORF">LAX5112_01436</name>
</gene>
<evidence type="ECO:0000313" key="1">
    <source>
        <dbReference type="EMBL" id="CTQ67572.1"/>
    </source>
</evidence>
<accession>A0A0M6ZZH6</accession>
<dbReference type="SUPFAM" id="SSF47226">
    <property type="entry name" value="Histidine-containing phosphotransfer domain, HPT domain"/>
    <property type="match status" value="1"/>
</dbReference>